<comment type="caution">
    <text evidence="2">The sequence shown here is derived from an EMBL/GenBank/DDBJ whole genome shotgun (WGS) entry which is preliminary data.</text>
</comment>
<protein>
    <recommendedName>
        <fullName evidence="4">DUF1634 domain-containing protein</fullName>
    </recommendedName>
</protein>
<dbReference type="STRING" id="202955.GCA_000759995_01065"/>
<dbReference type="OrthoDB" id="6708927at2"/>
<dbReference type="EMBL" id="AYEV01000009">
    <property type="protein sequence ID" value="ESK56344.1"/>
    <property type="molecule type" value="Genomic_DNA"/>
</dbReference>
<feature type="transmembrane region" description="Helical" evidence="1">
    <location>
        <begin position="40"/>
        <end position="59"/>
    </location>
</feature>
<keyword evidence="1" id="KW-1133">Transmembrane helix</keyword>
<accession>V2W8L0</accession>
<dbReference type="PATRIC" id="fig|1120928.5.peg.1139"/>
<feature type="transmembrane region" description="Helical" evidence="1">
    <location>
        <begin position="66"/>
        <end position="85"/>
    </location>
</feature>
<proteinExistence type="predicted"/>
<evidence type="ECO:0008006" key="4">
    <source>
        <dbReference type="Google" id="ProtNLM"/>
    </source>
</evidence>
<organism evidence="2 3">
    <name type="scientific">Acinetobacter tjernbergiae DSM 14971 = CIP 107465</name>
    <dbReference type="NCBI Taxonomy" id="1120928"/>
    <lineage>
        <taxon>Bacteria</taxon>
        <taxon>Pseudomonadati</taxon>
        <taxon>Pseudomonadota</taxon>
        <taxon>Gammaproteobacteria</taxon>
        <taxon>Moraxellales</taxon>
        <taxon>Moraxellaceae</taxon>
        <taxon>Acinetobacter</taxon>
    </lineage>
</organism>
<evidence type="ECO:0000313" key="3">
    <source>
        <dbReference type="Proteomes" id="UP000017404"/>
    </source>
</evidence>
<keyword evidence="1" id="KW-0812">Transmembrane</keyword>
<keyword evidence="3" id="KW-1185">Reference proteome</keyword>
<dbReference type="AlphaFoldDB" id="V2W8L0"/>
<name>V2W8L0_9GAMM</name>
<sequence>MIFFSLLLTFIGMFLLYRSSAKQITKAKATQQQFLKRFKTPIGISAFICFLVAVSLLCLEYGNSVGFISWWIFATPVTFMLVLSVNELKPNKK</sequence>
<gene>
    <name evidence="2" type="ORF">F990_01110</name>
</gene>
<reference evidence="2 3" key="1">
    <citation type="submission" date="2013-10" db="EMBL/GenBank/DDBJ databases">
        <title>The Genome Sequence of Acinetobacter tjernbergiae CIP107465.</title>
        <authorList>
            <consortium name="The Broad Institute Genomics Platform"/>
            <consortium name="The Broad Institute Genome Sequencing Center for Infectious Disease"/>
            <person name="Cerqueira G."/>
            <person name="Feldgarden M."/>
            <person name="Courvalin P."/>
            <person name="Grillot-Courvalin C."/>
            <person name="Clermont D."/>
            <person name="Rocha E."/>
            <person name="Yoon E.-J."/>
            <person name="Nemec A."/>
            <person name="Young S.K."/>
            <person name="Zeng Q."/>
            <person name="Gargeya S."/>
            <person name="Fitzgerald M."/>
            <person name="Abouelleil A."/>
            <person name="Alvarado L."/>
            <person name="Berlin A.M."/>
            <person name="Chapman S.B."/>
            <person name="Gainer-Dewar J."/>
            <person name="Goldberg J."/>
            <person name="Gnerre S."/>
            <person name="Griggs A."/>
            <person name="Gujja S."/>
            <person name="Hansen M."/>
            <person name="Howarth C."/>
            <person name="Imamovic A."/>
            <person name="Ireland A."/>
            <person name="Larimer J."/>
            <person name="McCowan C."/>
            <person name="Murphy C."/>
            <person name="Pearson M."/>
            <person name="Poon T.W."/>
            <person name="Priest M."/>
            <person name="Roberts A."/>
            <person name="Saif S."/>
            <person name="Shea T."/>
            <person name="Sykes S."/>
            <person name="Wortman J."/>
            <person name="Nusbaum C."/>
            <person name="Birren B."/>
        </authorList>
    </citation>
    <scope>NUCLEOTIDE SEQUENCE [LARGE SCALE GENOMIC DNA]</scope>
    <source>
        <strain evidence="2 3">CIP 107465</strain>
    </source>
</reference>
<keyword evidence="1" id="KW-0472">Membrane</keyword>
<evidence type="ECO:0000313" key="2">
    <source>
        <dbReference type="EMBL" id="ESK56344.1"/>
    </source>
</evidence>
<dbReference type="RefSeq" id="WP_018679012.1">
    <property type="nucleotide sequence ID" value="NZ_AYEV01000009.1"/>
</dbReference>
<dbReference type="Proteomes" id="UP000017404">
    <property type="component" value="Unassembled WGS sequence"/>
</dbReference>
<evidence type="ECO:0000256" key="1">
    <source>
        <dbReference type="SAM" id="Phobius"/>
    </source>
</evidence>